<reference evidence="3" key="1">
    <citation type="journal article" date="2022" name="G3 (Bethesda)">
        <title>Unveiling the complete genome sequence of Alicyclobacillus acidoterrestris DSM 3922T, a taint-producing strain.</title>
        <authorList>
            <person name="Leonardo I.C."/>
            <person name="Barreto Crespo M.T."/>
            <person name="Gaspar F.B."/>
        </authorList>
    </citation>
    <scope>NUCLEOTIDE SEQUENCE [LARGE SCALE GENOMIC DNA]</scope>
    <source>
        <strain evidence="3">DSM 3922</strain>
    </source>
</reference>
<evidence type="ECO:0000313" key="3">
    <source>
        <dbReference type="Proteomes" id="UP000829401"/>
    </source>
</evidence>
<evidence type="ECO:0000256" key="1">
    <source>
        <dbReference type="SAM" id="MobiDB-lite"/>
    </source>
</evidence>
<sequence length="76" mass="8950">MDVREQEARFIRTLMEAMREEVMREFADASPTDTGDWTSHMAGQYGAMLYQRARQIVRKSADLPQHDGHTKRRKRP</sequence>
<accession>A0A9E6ZFT7</accession>
<dbReference type="RefSeq" id="WP_021296798.1">
    <property type="nucleotide sequence ID" value="NZ_AURB01000136.1"/>
</dbReference>
<dbReference type="EMBL" id="CP080467">
    <property type="protein sequence ID" value="UNO49482.1"/>
    <property type="molecule type" value="Genomic_DNA"/>
</dbReference>
<dbReference type="KEGG" id="aaco:K1I37_02715"/>
<accession>T0BYQ6</accession>
<dbReference type="AlphaFoldDB" id="T0BYQ6"/>
<evidence type="ECO:0000313" key="2">
    <source>
        <dbReference type="EMBL" id="UNO49482.1"/>
    </source>
</evidence>
<keyword evidence="3" id="KW-1185">Reference proteome</keyword>
<gene>
    <name evidence="2" type="ORF">K1I37_02715</name>
</gene>
<dbReference type="Proteomes" id="UP000829401">
    <property type="component" value="Chromosome"/>
</dbReference>
<feature type="region of interest" description="Disordered" evidence="1">
    <location>
        <begin position="57"/>
        <end position="76"/>
    </location>
</feature>
<organism evidence="2 3">
    <name type="scientific">Alicyclobacillus acidoterrestris (strain ATCC 49025 / DSM 3922 / CIP 106132 / NCIMB 13137 / GD3B)</name>
    <dbReference type="NCBI Taxonomy" id="1356854"/>
    <lineage>
        <taxon>Bacteria</taxon>
        <taxon>Bacillati</taxon>
        <taxon>Bacillota</taxon>
        <taxon>Bacilli</taxon>
        <taxon>Bacillales</taxon>
        <taxon>Alicyclobacillaceae</taxon>
        <taxon>Alicyclobacillus</taxon>
    </lineage>
</organism>
<feature type="compositionally biased region" description="Basic and acidic residues" evidence="1">
    <location>
        <begin position="59"/>
        <end position="68"/>
    </location>
</feature>
<protein>
    <submittedName>
        <fullName evidence="2">Uncharacterized protein</fullName>
    </submittedName>
</protein>
<name>T0BYQ6_ALIAG</name>
<proteinExistence type="predicted"/>